<reference evidence="8 9" key="1">
    <citation type="journal article" date="2022" name="Nat. Genet.">
        <title>Improved pea reference genome and pan-genome highlight genomic features and evolutionary characteristics.</title>
        <authorList>
            <person name="Yang T."/>
            <person name="Liu R."/>
            <person name="Luo Y."/>
            <person name="Hu S."/>
            <person name="Wang D."/>
            <person name="Wang C."/>
            <person name="Pandey M.K."/>
            <person name="Ge S."/>
            <person name="Xu Q."/>
            <person name="Li N."/>
            <person name="Li G."/>
            <person name="Huang Y."/>
            <person name="Saxena R.K."/>
            <person name="Ji Y."/>
            <person name="Li M."/>
            <person name="Yan X."/>
            <person name="He Y."/>
            <person name="Liu Y."/>
            <person name="Wang X."/>
            <person name="Xiang C."/>
            <person name="Varshney R.K."/>
            <person name="Ding H."/>
            <person name="Gao S."/>
            <person name="Zong X."/>
        </authorList>
    </citation>
    <scope>NUCLEOTIDE SEQUENCE [LARGE SCALE GENOMIC DNA]</scope>
    <source>
        <strain evidence="8 9">cv. Zhongwan 6</strain>
    </source>
</reference>
<evidence type="ECO:0000259" key="7">
    <source>
        <dbReference type="PROSITE" id="PS50157"/>
    </source>
</evidence>
<dbReference type="GO" id="GO:0008270">
    <property type="term" value="F:zinc ion binding"/>
    <property type="evidence" value="ECO:0007669"/>
    <property type="project" value="UniProtKB-KW"/>
</dbReference>
<dbReference type="InterPro" id="IPR045230">
    <property type="entry name" value="MBS1/2-like"/>
</dbReference>
<evidence type="ECO:0000256" key="2">
    <source>
        <dbReference type="ARBA" id="ARBA00004496"/>
    </source>
</evidence>
<dbReference type="Gene3D" id="4.10.1050.10">
    <property type="entry name" value="At2g23090-like"/>
    <property type="match status" value="1"/>
</dbReference>
<evidence type="ECO:0000256" key="1">
    <source>
        <dbReference type="ARBA" id="ARBA00004123"/>
    </source>
</evidence>
<keyword evidence="9" id="KW-1185">Reference proteome</keyword>
<evidence type="ECO:0000256" key="6">
    <source>
        <dbReference type="SAM" id="MobiDB-lite"/>
    </source>
</evidence>
<dbReference type="PROSITE" id="PS00028">
    <property type="entry name" value="ZINC_FINGER_C2H2_1"/>
    <property type="match status" value="1"/>
</dbReference>
<dbReference type="Pfam" id="PF12874">
    <property type="entry name" value="zf-met"/>
    <property type="match status" value="1"/>
</dbReference>
<protein>
    <recommendedName>
        <fullName evidence="7">C2H2-type domain-containing protein</fullName>
    </recommendedName>
</protein>
<dbReference type="Gramene" id="Psat2g143360.1">
    <property type="protein sequence ID" value="Psat2g143360.1.cds"/>
    <property type="gene ID" value="Psat2g143360"/>
</dbReference>
<keyword evidence="5" id="KW-0479">Metal-binding</keyword>
<accession>A0A9D4YG58</accession>
<dbReference type="AlphaFoldDB" id="A0A9D4YG58"/>
<dbReference type="InterPro" id="IPR026939">
    <property type="entry name" value="ZNF706/At2g23090_sf"/>
</dbReference>
<organism evidence="8 9">
    <name type="scientific">Pisum sativum</name>
    <name type="common">Garden pea</name>
    <name type="synonym">Lathyrus oleraceus</name>
    <dbReference type="NCBI Taxonomy" id="3888"/>
    <lineage>
        <taxon>Eukaryota</taxon>
        <taxon>Viridiplantae</taxon>
        <taxon>Streptophyta</taxon>
        <taxon>Embryophyta</taxon>
        <taxon>Tracheophyta</taxon>
        <taxon>Spermatophyta</taxon>
        <taxon>Magnoliopsida</taxon>
        <taxon>eudicotyledons</taxon>
        <taxon>Gunneridae</taxon>
        <taxon>Pentapetalae</taxon>
        <taxon>rosids</taxon>
        <taxon>fabids</taxon>
        <taxon>Fabales</taxon>
        <taxon>Fabaceae</taxon>
        <taxon>Papilionoideae</taxon>
        <taxon>50 kb inversion clade</taxon>
        <taxon>NPAAA clade</taxon>
        <taxon>Hologalegina</taxon>
        <taxon>IRL clade</taxon>
        <taxon>Fabeae</taxon>
        <taxon>Lathyrus</taxon>
    </lineage>
</organism>
<comment type="subcellular location">
    <subcellularLocation>
        <location evidence="2">Cytoplasm</location>
    </subcellularLocation>
    <subcellularLocation>
        <location evidence="1">Nucleus</location>
    </subcellularLocation>
</comment>
<evidence type="ECO:0000256" key="3">
    <source>
        <dbReference type="ARBA" id="ARBA00022490"/>
    </source>
</evidence>
<feature type="region of interest" description="Disordered" evidence="6">
    <location>
        <begin position="1"/>
        <end position="28"/>
    </location>
</feature>
<feature type="compositionally biased region" description="Basic and acidic residues" evidence="6">
    <location>
        <begin position="1"/>
        <end position="19"/>
    </location>
</feature>
<dbReference type="PROSITE" id="PS50157">
    <property type="entry name" value="ZINC_FINGER_C2H2_2"/>
    <property type="match status" value="1"/>
</dbReference>
<dbReference type="GO" id="GO:0005737">
    <property type="term" value="C:cytoplasm"/>
    <property type="evidence" value="ECO:0007669"/>
    <property type="project" value="UniProtKB-SubCell"/>
</dbReference>
<gene>
    <name evidence="8" type="ORF">KIW84_024158</name>
</gene>
<keyword evidence="4" id="KW-0539">Nucleus</keyword>
<dbReference type="PANTHER" id="PTHR21213">
    <property type="entry name" value="GEO09665P1-RELATED"/>
    <property type="match status" value="1"/>
</dbReference>
<feature type="domain" description="C2H2-type" evidence="7">
    <location>
        <begin position="35"/>
        <end position="63"/>
    </location>
</feature>
<dbReference type="Gramene" id="Psat02G0415800-T1">
    <property type="protein sequence ID" value="KAI5438312.1"/>
    <property type="gene ID" value="KIW84_024158"/>
</dbReference>
<dbReference type="InterPro" id="IPR013087">
    <property type="entry name" value="Znf_C2H2_type"/>
</dbReference>
<keyword evidence="5" id="KW-0863">Zinc-finger</keyword>
<evidence type="ECO:0000256" key="4">
    <source>
        <dbReference type="ARBA" id="ARBA00023242"/>
    </source>
</evidence>
<keyword evidence="3" id="KW-0963">Cytoplasm</keyword>
<proteinExistence type="predicted"/>
<name>A0A9D4YG58_PEA</name>
<evidence type="ECO:0000313" key="9">
    <source>
        <dbReference type="Proteomes" id="UP001058974"/>
    </source>
</evidence>
<evidence type="ECO:0000313" key="8">
    <source>
        <dbReference type="EMBL" id="KAI5438312.1"/>
    </source>
</evidence>
<evidence type="ECO:0000256" key="5">
    <source>
        <dbReference type="PROSITE-ProRule" id="PRU00042"/>
    </source>
</evidence>
<dbReference type="Gramene" id="PSAT_LOCUS8550_t1">
    <property type="protein sequence ID" value="CAL5188363.1"/>
    <property type="gene ID" value="PSAT_LOCUS8550"/>
</dbReference>
<dbReference type="PANTHER" id="PTHR21213:SF0">
    <property type="entry name" value="ZINC FINGER PROTEIN 706"/>
    <property type="match status" value="1"/>
</dbReference>
<dbReference type="GO" id="GO:0005634">
    <property type="term" value="C:nucleus"/>
    <property type="evidence" value="ECO:0007669"/>
    <property type="project" value="UniProtKB-SubCell"/>
</dbReference>
<keyword evidence="5" id="KW-0862">Zinc</keyword>
<sequence>MTRGKQKIEAQKRNAEKNQKSKGSQIEARAGGLKITCPICKVQLANPNQLNDHYASKHPKEKPPAESS</sequence>
<dbReference type="Proteomes" id="UP001058974">
    <property type="component" value="Chromosome 2"/>
</dbReference>
<comment type="caution">
    <text evidence="8">The sequence shown here is derived from an EMBL/GenBank/DDBJ whole genome shotgun (WGS) entry which is preliminary data.</text>
</comment>
<dbReference type="EMBL" id="JAMSHJ010000002">
    <property type="protein sequence ID" value="KAI5438312.1"/>
    <property type="molecule type" value="Genomic_DNA"/>
</dbReference>
<dbReference type="SUPFAM" id="SSF118359">
    <property type="entry name" value="Expressed protein At2g23090/F21P24.15"/>
    <property type="match status" value="1"/>
</dbReference>